<dbReference type="InterPro" id="IPR036163">
    <property type="entry name" value="HMA_dom_sf"/>
</dbReference>
<dbReference type="RefSeq" id="WP_089357381.1">
    <property type="nucleotide sequence ID" value="NZ_FZPD01000004.1"/>
</dbReference>
<dbReference type="PRINTS" id="PR00943">
    <property type="entry name" value="CUATPASE"/>
</dbReference>
<dbReference type="Gene3D" id="3.40.1110.10">
    <property type="entry name" value="Calcium-transporting ATPase, cytoplasmic domain N"/>
    <property type="match status" value="1"/>
</dbReference>
<reference evidence="13 14" key="1">
    <citation type="submission" date="2017-06" db="EMBL/GenBank/DDBJ databases">
        <authorList>
            <person name="Kim H.J."/>
            <person name="Triplett B.A."/>
        </authorList>
    </citation>
    <scope>NUCLEOTIDE SEQUENCE [LARGE SCALE GENOMIC DNA]</scope>
    <source>
        <strain evidence="13 14">DSM 19307</strain>
    </source>
</reference>
<evidence type="ECO:0000256" key="2">
    <source>
        <dbReference type="ARBA" id="ARBA00006024"/>
    </source>
</evidence>
<dbReference type="GO" id="GO:0043682">
    <property type="term" value="F:P-type divalent copper transporter activity"/>
    <property type="evidence" value="ECO:0007669"/>
    <property type="project" value="TreeGrafter"/>
</dbReference>
<keyword evidence="8" id="KW-1278">Translocase</keyword>
<dbReference type="InterPro" id="IPR006121">
    <property type="entry name" value="HMA_dom"/>
</dbReference>
<evidence type="ECO:0000256" key="9">
    <source>
        <dbReference type="ARBA" id="ARBA00022989"/>
    </source>
</evidence>
<dbReference type="FunFam" id="2.70.150.10:FF:000020">
    <property type="entry name" value="Copper-exporting P-type ATPase A"/>
    <property type="match status" value="1"/>
</dbReference>
<feature type="transmembrane region" description="Helical" evidence="11">
    <location>
        <begin position="130"/>
        <end position="149"/>
    </location>
</feature>
<keyword evidence="9 11" id="KW-1133">Transmembrane helix</keyword>
<dbReference type="Gene3D" id="3.40.50.1000">
    <property type="entry name" value="HAD superfamily/HAD-like"/>
    <property type="match status" value="1"/>
</dbReference>
<evidence type="ECO:0000256" key="4">
    <source>
        <dbReference type="ARBA" id="ARBA00022692"/>
    </source>
</evidence>
<dbReference type="FunFam" id="3.30.70.100:FF:000001">
    <property type="entry name" value="ATPase copper transporting beta"/>
    <property type="match status" value="1"/>
</dbReference>
<feature type="transmembrane region" description="Helical" evidence="11">
    <location>
        <begin position="349"/>
        <end position="371"/>
    </location>
</feature>
<dbReference type="CDD" id="cd00371">
    <property type="entry name" value="HMA"/>
    <property type="match status" value="1"/>
</dbReference>
<dbReference type="Pfam" id="PF00122">
    <property type="entry name" value="E1-E2_ATPase"/>
    <property type="match status" value="1"/>
</dbReference>
<feature type="transmembrane region" description="Helical" evidence="11">
    <location>
        <begin position="161"/>
        <end position="184"/>
    </location>
</feature>
<dbReference type="SUPFAM" id="SSF55008">
    <property type="entry name" value="HMA, heavy metal-associated domain"/>
    <property type="match status" value="1"/>
</dbReference>
<dbReference type="GO" id="GO:0016887">
    <property type="term" value="F:ATP hydrolysis activity"/>
    <property type="evidence" value="ECO:0007669"/>
    <property type="project" value="InterPro"/>
</dbReference>
<feature type="transmembrane region" description="Helical" evidence="11">
    <location>
        <begin position="196"/>
        <end position="215"/>
    </location>
</feature>
<dbReference type="CDD" id="cd02094">
    <property type="entry name" value="P-type_ATPase_Cu-like"/>
    <property type="match status" value="1"/>
</dbReference>
<evidence type="ECO:0000256" key="8">
    <source>
        <dbReference type="ARBA" id="ARBA00022967"/>
    </source>
</evidence>
<feature type="transmembrane region" description="Helical" evidence="11">
    <location>
        <begin position="377"/>
        <end position="400"/>
    </location>
</feature>
<organism evidence="13 14">
    <name type="scientific">Ekhidna lutea</name>
    <dbReference type="NCBI Taxonomy" id="447679"/>
    <lineage>
        <taxon>Bacteria</taxon>
        <taxon>Pseudomonadati</taxon>
        <taxon>Bacteroidota</taxon>
        <taxon>Cytophagia</taxon>
        <taxon>Cytophagales</taxon>
        <taxon>Reichenbachiellaceae</taxon>
        <taxon>Ekhidna</taxon>
    </lineage>
</organism>
<dbReference type="InterPro" id="IPR008250">
    <property type="entry name" value="ATPase_P-typ_transduc_dom_A_sf"/>
</dbReference>
<keyword evidence="10 11" id="KW-0472">Membrane</keyword>
<evidence type="ECO:0000313" key="13">
    <source>
        <dbReference type="EMBL" id="SNT18095.1"/>
    </source>
</evidence>
<evidence type="ECO:0000256" key="7">
    <source>
        <dbReference type="ARBA" id="ARBA00022840"/>
    </source>
</evidence>
<evidence type="ECO:0000256" key="5">
    <source>
        <dbReference type="ARBA" id="ARBA00022723"/>
    </source>
</evidence>
<keyword evidence="3 11" id="KW-1003">Cell membrane</keyword>
<protein>
    <submittedName>
        <fullName evidence="13">Cu2+-exporting ATPase</fullName>
    </submittedName>
</protein>
<dbReference type="Gene3D" id="3.30.70.100">
    <property type="match status" value="1"/>
</dbReference>
<dbReference type="PANTHER" id="PTHR43520:SF8">
    <property type="entry name" value="P-TYPE CU(+) TRANSPORTER"/>
    <property type="match status" value="1"/>
</dbReference>
<evidence type="ECO:0000256" key="10">
    <source>
        <dbReference type="ARBA" id="ARBA00023136"/>
    </source>
</evidence>
<dbReference type="NCBIfam" id="TIGR01494">
    <property type="entry name" value="ATPase_P-type"/>
    <property type="match status" value="1"/>
</dbReference>
<proteinExistence type="inferred from homology"/>
<evidence type="ECO:0000313" key="14">
    <source>
        <dbReference type="Proteomes" id="UP000198393"/>
    </source>
</evidence>
<dbReference type="InterPro" id="IPR027256">
    <property type="entry name" value="P-typ_ATPase_IB"/>
</dbReference>
<dbReference type="AlphaFoldDB" id="A0A239KJ63"/>
<dbReference type="Proteomes" id="UP000198393">
    <property type="component" value="Unassembled WGS sequence"/>
</dbReference>
<evidence type="ECO:0000256" key="11">
    <source>
        <dbReference type="RuleBase" id="RU362081"/>
    </source>
</evidence>
<dbReference type="SUPFAM" id="SSF81653">
    <property type="entry name" value="Calcium ATPase, transduction domain A"/>
    <property type="match status" value="1"/>
</dbReference>
<sequence length="749" mass="80948">METVIEKSANITNEVIKESFPVTGMTCAACASSVESMISNTPGVTMASVNFATNSVLVEREKSVTSEMLRQAVQAIGYDLIVDEVDPSAKQEELQQKHYKDVKNRTIWSALLTLPVFIIGMFFMEWNEGRWISLTLTIPILFWFGRNFYINAFKQAKHGKANMDTLVALSTGIAFIYSLFNTLFPEFWHSKGIHPHVYYEAAVVIITFISLGKLLEEKAKSNTSSAIKKLMGLQPKTLKALIDGEEVEIPISSVQVGYTIIVRPGEKIPVDGEVIKGESFVDESMITGEPIAVSKSTGDKVFAGTINQKSSFQFRAEKVGGETLLSQIIKMVQEAQGSKAPVQKLVDKIAGIFVPIVVGISIVTFITWMLVGGDNAFTQALLTSVAVLVIACPCALGLATPTAIMVGVGKGAENNILIKDAESLELAHKVNAVILDKTGTITEGRPVVTDMIWGTHDSDVQRSTEILLGMEAVSEHPLAEAVVNKLKEDHIEAAEVSSFESITGRGVKAVSGDVMYYVGNRKLISENNISISLTLNQNAGSLQQEAKTVIYFANEHQVLAVLAIADQVKSSSKKAIQTLQDRDIDVYMLTGDNHQTAGAVAEQVGLKHFKAEVMPSEKADFVKELQAQGKVVAMVGDGINDSHALAQADVSIAMGKGSDIAMDVAKMTLITSDLMSIPKALNLSTKTVMGIRQNLFWAFIYNLIGIPIAAGVLYPFNGFLLDPMIAGAAMAFSSVSVVANSLRLKASKL</sequence>
<dbReference type="SFLD" id="SFLDF00027">
    <property type="entry name" value="p-type_atpase"/>
    <property type="match status" value="1"/>
</dbReference>
<dbReference type="InterPro" id="IPR036412">
    <property type="entry name" value="HAD-like_sf"/>
</dbReference>
<dbReference type="Pfam" id="PF00403">
    <property type="entry name" value="HMA"/>
    <property type="match status" value="1"/>
</dbReference>
<dbReference type="InterPro" id="IPR044492">
    <property type="entry name" value="P_typ_ATPase_HD_dom"/>
</dbReference>
<dbReference type="NCBIfam" id="TIGR01511">
    <property type="entry name" value="ATPase-IB1_Cu"/>
    <property type="match status" value="1"/>
</dbReference>
<dbReference type="EMBL" id="FZPD01000004">
    <property type="protein sequence ID" value="SNT18095.1"/>
    <property type="molecule type" value="Genomic_DNA"/>
</dbReference>
<dbReference type="GO" id="GO:0005524">
    <property type="term" value="F:ATP binding"/>
    <property type="evidence" value="ECO:0007669"/>
    <property type="project" value="UniProtKB-UniRule"/>
</dbReference>
<dbReference type="SUPFAM" id="SSF56784">
    <property type="entry name" value="HAD-like"/>
    <property type="match status" value="1"/>
</dbReference>
<keyword evidence="7 11" id="KW-0067">ATP-binding</keyword>
<evidence type="ECO:0000256" key="6">
    <source>
        <dbReference type="ARBA" id="ARBA00022741"/>
    </source>
</evidence>
<dbReference type="PROSITE" id="PS50846">
    <property type="entry name" value="HMA_2"/>
    <property type="match status" value="1"/>
</dbReference>
<dbReference type="OrthoDB" id="909834at2"/>
<dbReference type="GO" id="GO:0060003">
    <property type="term" value="P:copper ion export"/>
    <property type="evidence" value="ECO:0007669"/>
    <property type="project" value="UniProtKB-ARBA"/>
</dbReference>
<comment type="similarity">
    <text evidence="2 11">Belongs to the cation transport ATPase (P-type) (TC 3.A.3) family. Type IB subfamily.</text>
</comment>
<evidence type="ECO:0000256" key="3">
    <source>
        <dbReference type="ARBA" id="ARBA00022475"/>
    </source>
</evidence>
<evidence type="ECO:0000259" key="12">
    <source>
        <dbReference type="PROSITE" id="PS50846"/>
    </source>
</evidence>
<keyword evidence="14" id="KW-1185">Reference proteome</keyword>
<dbReference type="InterPro" id="IPR018303">
    <property type="entry name" value="ATPase_P-typ_P_site"/>
</dbReference>
<dbReference type="NCBIfam" id="TIGR01525">
    <property type="entry name" value="ATPase-IB_hvy"/>
    <property type="match status" value="1"/>
</dbReference>
<dbReference type="SUPFAM" id="SSF81665">
    <property type="entry name" value="Calcium ATPase, transmembrane domain M"/>
    <property type="match status" value="1"/>
</dbReference>
<dbReference type="GO" id="GO:0055070">
    <property type="term" value="P:copper ion homeostasis"/>
    <property type="evidence" value="ECO:0007669"/>
    <property type="project" value="TreeGrafter"/>
</dbReference>
<feature type="domain" description="HMA" evidence="12">
    <location>
        <begin position="16"/>
        <end position="81"/>
    </location>
</feature>
<evidence type="ECO:0000256" key="1">
    <source>
        <dbReference type="ARBA" id="ARBA00004651"/>
    </source>
</evidence>
<feature type="transmembrane region" description="Helical" evidence="11">
    <location>
        <begin position="106"/>
        <end position="124"/>
    </location>
</feature>
<dbReference type="GO" id="GO:0005886">
    <property type="term" value="C:plasma membrane"/>
    <property type="evidence" value="ECO:0007669"/>
    <property type="project" value="UniProtKB-SubCell"/>
</dbReference>
<dbReference type="Gene3D" id="2.70.150.10">
    <property type="entry name" value="Calcium-transporting ATPase, cytoplasmic transduction domain A"/>
    <property type="match status" value="1"/>
</dbReference>
<name>A0A239KJ63_EKHLU</name>
<dbReference type="SFLD" id="SFLDG00002">
    <property type="entry name" value="C1.7:_P-type_atpase_like"/>
    <property type="match status" value="1"/>
</dbReference>
<feature type="transmembrane region" description="Helical" evidence="11">
    <location>
        <begin position="695"/>
        <end position="714"/>
    </location>
</feature>
<dbReference type="GO" id="GO:0005507">
    <property type="term" value="F:copper ion binding"/>
    <property type="evidence" value="ECO:0007669"/>
    <property type="project" value="TreeGrafter"/>
</dbReference>
<dbReference type="InterPro" id="IPR017969">
    <property type="entry name" value="Heavy-metal-associated_CS"/>
</dbReference>
<dbReference type="InterPro" id="IPR023299">
    <property type="entry name" value="ATPase_P-typ_cyto_dom_N"/>
</dbReference>
<dbReference type="InterPro" id="IPR001757">
    <property type="entry name" value="P_typ_ATPase"/>
</dbReference>
<accession>A0A239KJ63</accession>
<feature type="transmembrane region" description="Helical" evidence="11">
    <location>
        <begin position="720"/>
        <end position="742"/>
    </location>
</feature>
<dbReference type="Pfam" id="PF00702">
    <property type="entry name" value="Hydrolase"/>
    <property type="match status" value="1"/>
</dbReference>
<dbReference type="PROSITE" id="PS00154">
    <property type="entry name" value="ATPASE_E1_E2"/>
    <property type="match status" value="1"/>
</dbReference>
<keyword evidence="5 11" id="KW-0479">Metal-binding</keyword>
<dbReference type="PRINTS" id="PR00119">
    <property type="entry name" value="CATATPASE"/>
</dbReference>
<dbReference type="SFLD" id="SFLDS00003">
    <property type="entry name" value="Haloacid_Dehalogenase"/>
    <property type="match status" value="1"/>
</dbReference>
<keyword evidence="4 11" id="KW-0812">Transmembrane</keyword>
<gene>
    <name evidence="13" type="ORF">SAMN05421640_2696</name>
</gene>
<dbReference type="PANTHER" id="PTHR43520">
    <property type="entry name" value="ATP7, ISOFORM B"/>
    <property type="match status" value="1"/>
</dbReference>
<dbReference type="PROSITE" id="PS01047">
    <property type="entry name" value="HMA_1"/>
    <property type="match status" value="1"/>
</dbReference>
<dbReference type="InterPro" id="IPR023214">
    <property type="entry name" value="HAD_sf"/>
</dbReference>
<comment type="subcellular location">
    <subcellularLocation>
        <location evidence="1">Cell membrane</location>
        <topology evidence="1">Multi-pass membrane protein</topology>
    </subcellularLocation>
</comment>
<dbReference type="InterPro" id="IPR023298">
    <property type="entry name" value="ATPase_P-typ_TM_dom_sf"/>
</dbReference>
<dbReference type="InterPro" id="IPR059000">
    <property type="entry name" value="ATPase_P-type_domA"/>
</dbReference>
<keyword evidence="6 11" id="KW-0547">Nucleotide-binding</keyword>